<evidence type="ECO:0000313" key="2">
    <source>
        <dbReference type="EMBL" id="RIV24958.1"/>
    </source>
</evidence>
<proteinExistence type="predicted"/>
<feature type="signal peptide" evidence="1">
    <location>
        <begin position="1"/>
        <end position="22"/>
    </location>
</feature>
<gene>
    <name evidence="2" type="ORF">DYU11_06465</name>
</gene>
<keyword evidence="1" id="KW-0732">Signal</keyword>
<dbReference type="Pfam" id="PF20365">
    <property type="entry name" value="DUF6660"/>
    <property type="match status" value="1"/>
</dbReference>
<dbReference type="RefSeq" id="WP_119666845.1">
    <property type="nucleotide sequence ID" value="NZ_QXED01000002.1"/>
</dbReference>
<organism evidence="2 3">
    <name type="scientific">Fibrisoma montanum</name>
    <dbReference type="NCBI Taxonomy" id="2305895"/>
    <lineage>
        <taxon>Bacteria</taxon>
        <taxon>Pseudomonadati</taxon>
        <taxon>Bacteroidota</taxon>
        <taxon>Cytophagia</taxon>
        <taxon>Cytophagales</taxon>
        <taxon>Spirosomataceae</taxon>
        <taxon>Fibrisoma</taxon>
    </lineage>
</organism>
<evidence type="ECO:0000313" key="3">
    <source>
        <dbReference type="Proteomes" id="UP000283523"/>
    </source>
</evidence>
<dbReference type="Proteomes" id="UP000283523">
    <property type="component" value="Unassembled WGS sequence"/>
</dbReference>
<keyword evidence="3" id="KW-1185">Reference proteome</keyword>
<dbReference type="EMBL" id="QXED01000002">
    <property type="protein sequence ID" value="RIV24958.1"/>
    <property type="molecule type" value="Genomic_DNA"/>
</dbReference>
<sequence>MNRLIWLLAMYVLILTGLPCPDSDCHAHAVSTSSVPASHDSNEQHEAPCSPFCHCATCVGFTVPQPLVSTLLPQTASRLSNPSTFAYHPSQHEDVIASIWQPPKR</sequence>
<dbReference type="OrthoDB" id="997115at2"/>
<protein>
    <recommendedName>
        <fullName evidence="4">DUF2946 domain-containing protein</fullName>
    </recommendedName>
</protein>
<feature type="chain" id="PRO_5019008591" description="DUF2946 domain-containing protein" evidence="1">
    <location>
        <begin position="23"/>
        <end position="105"/>
    </location>
</feature>
<evidence type="ECO:0000256" key="1">
    <source>
        <dbReference type="SAM" id="SignalP"/>
    </source>
</evidence>
<dbReference type="AlphaFoldDB" id="A0A418MDT0"/>
<accession>A0A418MDT0</accession>
<dbReference type="InterPro" id="IPR046601">
    <property type="entry name" value="DUF6660"/>
</dbReference>
<name>A0A418MDT0_9BACT</name>
<reference evidence="2 3" key="1">
    <citation type="submission" date="2018-08" db="EMBL/GenBank/DDBJ databases">
        <title>Fibrisoma montanum sp. nov., isolated from Danxia mountain soil.</title>
        <authorList>
            <person name="Huang Y."/>
        </authorList>
    </citation>
    <scope>NUCLEOTIDE SEQUENCE [LARGE SCALE GENOMIC DNA]</scope>
    <source>
        <strain evidence="2 3">HYT19</strain>
    </source>
</reference>
<comment type="caution">
    <text evidence="2">The sequence shown here is derived from an EMBL/GenBank/DDBJ whole genome shotgun (WGS) entry which is preliminary data.</text>
</comment>
<evidence type="ECO:0008006" key="4">
    <source>
        <dbReference type="Google" id="ProtNLM"/>
    </source>
</evidence>